<reference evidence="2" key="1">
    <citation type="journal article" date="2014" name="Genome Announc.">
        <title>Draft genome sequence of the plant-pathogenic soil fungus Rhizoctonia solani anastomosis group 3 strain Rhs1AP.</title>
        <authorList>
            <person name="Cubeta M.A."/>
            <person name="Thomas E."/>
            <person name="Dean R.A."/>
            <person name="Jabaji S."/>
            <person name="Neate S.M."/>
            <person name="Tavantzis S."/>
            <person name="Toda T."/>
            <person name="Vilgalys R."/>
            <person name="Bharathan N."/>
            <person name="Fedorova-Abrams N."/>
            <person name="Pakala S.B."/>
            <person name="Pakala S.M."/>
            <person name="Zafar N."/>
            <person name="Joardar V."/>
            <person name="Losada L."/>
            <person name="Nierman W.C."/>
        </authorList>
    </citation>
    <scope>NUCLEOTIDE SEQUENCE [LARGE SCALE GENOMIC DNA]</scope>
    <source>
        <strain evidence="2">AG-3</strain>
    </source>
</reference>
<proteinExistence type="predicted"/>
<dbReference type="EMBL" id="JATN01000319">
    <property type="protein sequence ID" value="EUC61321.1"/>
    <property type="molecule type" value="Genomic_DNA"/>
</dbReference>
<dbReference type="Gene3D" id="3.80.10.10">
    <property type="entry name" value="Ribonuclease Inhibitor"/>
    <property type="match status" value="1"/>
</dbReference>
<evidence type="ECO:0008006" key="3">
    <source>
        <dbReference type="Google" id="ProtNLM"/>
    </source>
</evidence>
<dbReference type="SUPFAM" id="SSF52047">
    <property type="entry name" value="RNI-like"/>
    <property type="match status" value="1"/>
</dbReference>
<protein>
    <recommendedName>
        <fullName evidence="3">F-box-like domain protein</fullName>
    </recommendedName>
</protein>
<name>X8JDH1_9AGAM</name>
<dbReference type="OrthoDB" id="2585512at2759"/>
<organism evidence="1 2">
    <name type="scientific">Rhizoctonia solani AG-3 Rhs1AP</name>
    <dbReference type="NCBI Taxonomy" id="1086054"/>
    <lineage>
        <taxon>Eukaryota</taxon>
        <taxon>Fungi</taxon>
        <taxon>Dikarya</taxon>
        <taxon>Basidiomycota</taxon>
        <taxon>Agaricomycotina</taxon>
        <taxon>Agaricomycetes</taxon>
        <taxon>Cantharellales</taxon>
        <taxon>Ceratobasidiaceae</taxon>
        <taxon>Rhizoctonia</taxon>
    </lineage>
</organism>
<evidence type="ECO:0000313" key="2">
    <source>
        <dbReference type="Proteomes" id="UP000030108"/>
    </source>
</evidence>
<gene>
    <name evidence="1" type="ORF">RSOL_391570</name>
</gene>
<evidence type="ECO:0000313" key="1">
    <source>
        <dbReference type="EMBL" id="EUC61321.1"/>
    </source>
</evidence>
<dbReference type="InterPro" id="IPR032675">
    <property type="entry name" value="LRR_dom_sf"/>
</dbReference>
<sequence>MNEFGGRADFFILPELLHEVFKVIKSRYRLSYLTRPLQHVERKAHLAYCCLVNKTCYSYARIYLYEWIQVYTWHTGAKQRVWMILETLANAPHLASHVKALELRDFPTHVSFDERHRMIALATRAVSNCINMRSCAWTRDGTLSTRVLQGLAGLNSLKELEINAKPGAFGAWVPEDLLAFRGLQSLTLIMPARSVVELLPEWSAKNKDTLESLVVICKSTPYLNDDILRGMLPSLWNLRRLHLAGCIKLTESSVGNFLADNSHLQSLALEACSPRFNMNTLSSACATHKRLEWLTSISLTMPPSKESSERQRWLGDVILLLKYSPLESFQLYASGGTDELISYEGVNHEAIKELVDLHAATLRRIGIQRLIVPVKSLAYACEKCSQLEEIFATLCGVGRDTLAQALVTGKHLRNVHLTLMTDVAGEMRPLHLLTAQEICQHVARSCGDALQLIGSQTRVWQVKRSFSAGQTIRTLGKYTGQQIPEQFLMMRA</sequence>
<dbReference type="Proteomes" id="UP000030108">
    <property type="component" value="Unassembled WGS sequence"/>
</dbReference>
<accession>X8JDH1</accession>
<comment type="caution">
    <text evidence="1">The sequence shown here is derived from an EMBL/GenBank/DDBJ whole genome shotgun (WGS) entry which is preliminary data.</text>
</comment>
<dbReference type="AlphaFoldDB" id="X8JDH1"/>